<sequence>MTLPPANPPTHTTIPTGVQPSADLVPAPVSNRPVIQLTGGSTLALIAGGTTAVLVVGTVLVSMLLAVAITAASVAVVAVVLRSLLNHHDTNR</sequence>
<name>A0AA90H1V1_9ACTN</name>
<feature type="region of interest" description="Disordered" evidence="1">
    <location>
        <begin position="1"/>
        <end position="22"/>
    </location>
</feature>
<dbReference type="RefSeq" id="WP_271315200.1">
    <property type="nucleotide sequence ID" value="NZ_JABXJJ020000004.1"/>
</dbReference>
<feature type="transmembrane region" description="Helical" evidence="2">
    <location>
        <begin position="34"/>
        <end position="56"/>
    </location>
</feature>
<evidence type="ECO:0000256" key="1">
    <source>
        <dbReference type="SAM" id="MobiDB-lite"/>
    </source>
</evidence>
<dbReference type="AlphaFoldDB" id="A0AA90H1V1"/>
<feature type="transmembrane region" description="Helical" evidence="2">
    <location>
        <begin position="63"/>
        <end position="85"/>
    </location>
</feature>
<organism evidence="3">
    <name type="scientific">Streptantibioticus silvisoli</name>
    <dbReference type="NCBI Taxonomy" id="2705255"/>
    <lineage>
        <taxon>Bacteria</taxon>
        <taxon>Bacillati</taxon>
        <taxon>Actinomycetota</taxon>
        <taxon>Actinomycetes</taxon>
        <taxon>Kitasatosporales</taxon>
        <taxon>Streptomycetaceae</taxon>
        <taxon>Streptantibioticus</taxon>
    </lineage>
</organism>
<keyword evidence="2" id="KW-0472">Membrane</keyword>
<feature type="compositionally biased region" description="Polar residues" evidence="1">
    <location>
        <begin position="9"/>
        <end position="19"/>
    </location>
</feature>
<gene>
    <name evidence="3" type="ORF">POF50_004655</name>
</gene>
<keyword evidence="2" id="KW-0812">Transmembrane</keyword>
<protein>
    <submittedName>
        <fullName evidence="3">SpdD protein</fullName>
    </submittedName>
</protein>
<evidence type="ECO:0000256" key="2">
    <source>
        <dbReference type="SAM" id="Phobius"/>
    </source>
</evidence>
<proteinExistence type="predicted"/>
<keyword evidence="2" id="KW-1133">Transmembrane helix</keyword>
<reference evidence="3" key="1">
    <citation type="submission" date="2023-05" db="EMBL/GenBank/DDBJ databases">
        <title>Streptantibioticus silvisoli sp. nov., acidotolerant actinomycetes 1 from pine litter.</title>
        <authorList>
            <person name="Swiecimska M."/>
            <person name="Golinska P."/>
            <person name="Sangal V."/>
            <person name="Wachnowicz B."/>
            <person name="Goodfellow M."/>
        </authorList>
    </citation>
    <scope>NUCLEOTIDE SEQUENCE</scope>
    <source>
        <strain evidence="3">SL13</strain>
    </source>
</reference>
<dbReference type="EMBL" id="JABXJJ020000004">
    <property type="protein sequence ID" value="MDI5968642.1"/>
    <property type="molecule type" value="Genomic_DNA"/>
</dbReference>
<accession>A0AA90H1V1</accession>
<evidence type="ECO:0000313" key="3">
    <source>
        <dbReference type="EMBL" id="MDI5968642.1"/>
    </source>
</evidence>
<comment type="caution">
    <text evidence="3">The sequence shown here is derived from an EMBL/GenBank/DDBJ whole genome shotgun (WGS) entry which is preliminary data.</text>
</comment>